<feature type="transmembrane region" description="Helical" evidence="8">
    <location>
        <begin position="158"/>
        <end position="178"/>
    </location>
</feature>
<feature type="transmembrane region" description="Helical" evidence="8">
    <location>
        <begin position="100"/>
        <end position="119"/>
    </location>
</feature>
<dbReference type="Gene3D" id="1.20.1530.20">
    <property type="match status" value="1"/>
</dbReference>
<keyword evidence="12" id="KW-1185">Reference proteome</keyword>
<feature type="transmembrane region" description="Helical" evidence="8">
    <location>
        <begin position="190"/>
        <end position="209"/>
    </location>
</feature>
<evidence type="ECO:0000256" key="1">
    <source>
        <dbReference type="ARBA" id="ARBA00004651"/>
    </source>
</evidence>
<dbReference type="PANTHER" id="PTHR36838:SF1">
    <property type="entry name" value="SLR1864 PROTEIN"/>
    <property type="match status" value="1"/>
</dbReference>
<sequence length="307" mass="34038">MIVRVINQVIILSLMMLIGVFAKKKNIITEEGEKSLSSFLVNITLPSLLITSFNYRYSEKMIANAESIFLYSIIIHIVIILLSKVCAYKYEDKVKKVMRFIIIFSNSGFMGYPVLEGLFGKVGIFYGAIFNIPLNIFMFSVGIAIYTGKNDIKNIKNVISNPVIISTIVGFLMFVFSIKLPYVVDTTLSSVGSMTTPLSMIIVGTMLAGVKLKDIFSGFQVYYTSFMRLILVPLVTILLLKLMKADSFMIQICAVIEAMPSAVLASVLAQQYGADSKLAARSVFITTIISMVTIPIVVICIQFLTKV</sequence>
<comment type="similarity">
    <text evidence="2">Belongs to the auxin efflux carrier (TC 2.A.69) family.</text>
</comment>
<evidence type="ECO:0000256" key="6">
    <source>
        <dbReference type="ARBA" id="ARBA00022989"/>
    </source>
</evidence>
<evidence type="ECO:0000256" key="4">
    <source>
        <dbReference type="ARBA" id="ARBA00022475"/>
    </source>
</evidence>
<dbReference type="InterPro" id="IPR004776">
    <property type="entry name" value="Mem_transp_PIN-like"/>
</dbReference>
<evidence type="ECO:0000256" key="3">
    <source>
        <dbReference type="ARBA" id="ARBA00022448"/>
    </source>
</evidence>
<evidence type="ECO:0000313" key="12">
    <source>
        <dbReference type="Proteomes" id="UP000093694"/>
    </source>
</evidence>
<keyword evidence="6 8" id="KW-1133">Transmembrane helix</keyword>
<keyword evidence="7 8" id="KW-0472">Membrane</keyword>
<feature type="transmembrane region" description="Helical" evidence="8">
    <location>
        <begin position="125"/>
        <end position="146"/>
    </location>
</feature>
<gene>
    <name evidence="10" type="ORF">CLCOS_41110</name>
    <name evidence="9" type="ORF">WX73_01105</name>
</gene>
<protein>
    <submittedName>
        <fullName evidence="9 10">Transporter YfdV</fullName>
    </submittedName>
</protein>
<dbReference type="GO" id="GO:0055085">
    <property type="term" value="P:transmembrane transport"/>
    <property type="evidence" value="ECO:0007669"/>
    <property type="project" value="InterPro"/>
</dbReference>
<feature type="transmembrane region" description="Helical" evidence="8">
    <location>
        <begin position="221"/>
        <end position="242"/>
    </location>
</feature>
<dbReference type="PANTHER" id="PTHR36838">
    <property type="entry name" value="AUXIN EFFLUX CARRIER FAMILY PROTEIN"/>
    <property type="match status" value="1"/>
</dbReference>
<feature type="transmembrane region" description="Helical" evidence="8">
    <location>
        <begin position="248"/>
        <end position="270"/>
    </location>
</feature>
<feature type="transmembrane region" description="Helical" evidence="8">
    <location>
        <begin position="282"/>
        <end position="304"/>
    </location>
</feature>
<dbReference type="GO" id="GO:0005886">
    <property type="term" value="C:plasma membrane"/>
    <property type="evidence" value="ECO:0007669"/>
    <property type="project" value="UniProtKB-SubCell"/>
</dbReference>
<comment type="caution">
    <text evidence="9">The sequence shown here is derived from an EMBL/GenBank/DDBJ whole genome shotgun (WGS) entry which is preliminary data.</text>
</comment>
<dbReference type="Proteomes" id="UP000093694">
    <property type="component" value="Unassembled WGS sequence"/>
</dbReference>
<dbReference type="Pfam" id="PF03547">
    <property type="entry name" value="Mem_trans"/>
    <property type="match status" value="2"/>
</dbReference>
<evidence type="ECO:0000256" key="8">
    <source>
        <dbReference type="SAM" id="Phobius"/>
    </source>
</evidence>
<dbReference type="EMBL" id="LITQ01000021">
    <property type="protein sequence ID" value="OAA92289.1"/>
    <property type="molecule type" value="Genomic_DNA"/>
</dbReference>
<feature type="transmembrane region" description="Helical" evidence="8">
    <location>
        <begin position="6"/>
        <end position="23"/>
    </location>
</feature>
<evidence type="ECO:0000313" key="11">
    <source>
        <dbReference type="Proteomes" id="UP000077384"/>
    </source>
</evidence>
<dbReference type="PATRIC" id="fig|1705578.3.peg.1498"/>
<proteinExistence type="inferred from homology"/>
<feature type="transmembrane region" description="Helical" evidence="8">
    <location>
        <begin position="68"/>
        <end position="88"/>
    </location>
</feature>
<evidence type="ECO:0000256" key="5">
    <source>
        <dbReference type="ARBA" id="ARBA00022692"/>
    </source>
</evidence>
<feature type="transmembrane region" description="Helical" evidence="8">
    <location>
        <begin position="35"/>
        <end position="56"/>
    </location>
</feature>
<keyword evidence="4" id="KW-1003">Cell membrane</keyword>
<dbReference type="EMBL" id="LROR01000102">
    <property type="protein sequence ID" value="OBR90209.1"/>
    <property type="molecule type" value="Genomic_DNA"/>
</dbReference>
<evidence type="ECO:0000256" key="7">
    <source>
        <dbReference type="ARBA" id="ARBA00023136"/>
    </source>
</evidence>
<dbReference type="InterPro" id="IPR038770">
    <property type="entry name" value="Na+/solute_symporter_sf"/>
</dbReference>
<keyword evidence="3" id="KW-0813">Transport</keyword>
<evidence type="ECO:0000313" key="9">
    <source>
        <dbReference type="EMBL" id="OAA92289.1"/>
    </source>
</evidence>
<reference evidence="9 11" key="1">
    <citation type="journal article" date="2015" name="Biotechnol. Bioeng.">
        <title>Genome sequence and phenotypic characterization of Caulobacter segnis.</title>
        <authorList>
            <person name="Patel S."/>
            <person name="Fletcher B."/>
            <person name="Scott D.C."/>
            <person name="Ely B."/>
        </authorList>
    </citation>
    <scope>NUCLEOTIDE SEQUENCE [LARGE SCALE GENOMIC DNA]</scope>
    <source>
        <strain evidence="9 11">PS02</strain>
    </source>
</reference>
<evidence type="ECO:0000313" key="10">
    <source>
        <dbReference type="EMBL" id="OBR90209.1"/>
    </source>
</evidence>
<reference evidence="10 12" key="2">
    <citation type="journal article" date="2016" name="Front. Microbiol.">
        <title>Industrial Acetogenic Biocatalysts: A Comparative Metabolic and Genomic Analysis.</title>
        <authorList>
            <person name="Bengelsdorf F."/>
            <person name="Poehlein A."/>
            <person name="Sonja S."/>
            <person name="Erz C."/>
            <person name="Hummel T."/>
            <person name="Hoffmeister S."/>
            <person name="Daniel R."/>
            <person name="Durre P."/>
        </authorList>
    </citation>
    <scope>NUCLEOTIDE SEQUENCE [LARGE SCALE GENOMIC DNA]</scope>
    <source>
        <strain evidence="10 12">PTA-10522</strain>
    </source>
</reference>
<dbReference type="RefSeq" id="WP_082853573.1">
    <property type="nucleotide sequence ID" value="NZ_LITQ01000021.1"/>
</dbReference>
<evidence type="ECO:0000256" key="2">
    <source>
        <dbReference type="ARBA" id="ARBA00010145"/>
    </source>
</evidence>
<dbReference type="AlphaFoldDB" id="A0A162NDW8"/>
<organism evidence="9 11">
    <name type="scientific">Clostridium coskatii</name>
    <dbReference type="NCBI Taxonomy" id="1705578"/>
    <lineage>
        <taxon>Bacteria</taxon>
        <taxon>Bacillati</taxon>
        <taxon>Bacillota</taxon>
        <taxon>Clostridia</taxon>
        <taxon>Eubacteriales</taxon>
        <taxon>Clostridiaceae</taxon>
        <taxon>Clostridium</taxon>
    </lineage>
</organism>
<accession>A0A162NDW8</accession>
<keyword evidence="5 8" id="KW-0812">Transmembrane</keyword>
<dbReference type="Proteomes" id="UP000077384">
    <property type="component" value="Unassembled WGS sequence"/>
</dbReference>
<name>A0A162NDW8_9CLOT</name>
<comment type="subcellular location">
    <subcellularLocation>
        <location evidence="1">Cell membrane</location>
        <topology evidence="1">Multi-pass membrane protein</topology>
    </subcellularLocation>
</comment>